<protein>
    <submittedName>
        <fullName evidence="1">Uncharacterized protein</fullName>
    </submittedName>
</protein>
<dbReference type="Proteomes" id="UP000004994">
    <property type="component" value="Chromosome 9"/>
</dbReference>
<sequence length="50" mass="5717">MASGEAPLPIQVCFKKLAYLSPSCDLWNDPFSTMKRINGMPNQEMWLVEK</sequence>
<dbReference type="Gramene" id="Solyc09g073020.1.1">
    <property type="protein sequence ID" value="Solyc09g073020.1.1.1"/>
    <property type="gene ID" value="Solyc09g073020.1"/>
</dbReference>
<proteinExistence type="predicted"/>
<keyword evidence="2" id="KW-1185">Reference proteome</keyword>
<evidence type="ECO:0000313" key="2">
    <source>
        <dbReference type="Proteomes" id="UP000004994"/>
    </source>
</evidence>
<organism evidence="1">
    <name type="scientific">Solanum lycopersicum</name>
    <name type="common">Tomato</name>
    <name type="synonym">Lycopersicon esculentum</name>
    <dbReference type="NCBI Taxonomy" id="4081"/>
    <lineage>
        <taxon>Eukaryota</taxon>
        <taxon>Viridiplantae</taxon>
        <taxon>Streptophyta</taxon>
        <taxon>Embryophyta</taxon>
        <taxon>Tracheophyta</taxon>
        <taxon>Spermatophyta</taxon>
        <taxon>Magnoliopsida</taxon>
        <taxon>eudicotyledons</taxon>
        <taxon>Gunneridae</taxon>
        <taxon>Pentapetalae</taxon>
        <taxon>asterids</taxon>
        <taxon>lamiids</taxon>
        <taxon>Solanales</taxon>
        <taxon>Solanaceae</taxon>
        <taxon>Solanoideae</taxon>
        <taxon>Solaneae</taxon>
        <taxon>Solanum</taxon>
        <taxon>Solanum subgen. Lycopersicon</taxon>
    </lineage>
</organism>
<evidence type="ECO:0000313" key="1">
    <source>
        <dbReference type="EnsemblPlants" id="Solyc09g073020.1.1.1"/>
    </source>
</evidence>
<dbReference type="EnsemblPlants" id="Solyc09g073020.1.1">
    <property type="protein sequence ID" value="Solyc09g073020.1.1.1"/>
    <property type="gene ID" value="Solyc09g073020.1"/>
</dbReference>
<accession>A0A3Q7I6U0</accession>
<dbReference type="AlphaFoldDB" id="A0A3Q7I6U0"/>
<reference evidence="1" key="1">
    <citation type="journal article" date="2012" name="Nature">
        <title>The tomato genome sequence provides insights into fleshy fruit evolution.</title>
        <authorList>
            <consortium name="Tomato Genome Consortium"/>
        </authorList>
    </citation>
    <scope>NUCLEOTIDE SEQUENCE [LARGE SCALE GENOMIC DNA]</scope>
    <source>
        <strain evidence="1">cv. Heinz 1706</strain>
    </source>
</reference>
<reference evidence="1" key="2">
    <citation type="submission" date="2019-01" db="UniProtKB">
        <authorList>
            <consortium name="EnsemblPlants"/>
        </authorList>
    </citation>
    <scope>IDENTIFICATION</scope>
    <source>
        <strain evidence="1">cv. Heinz 1706</strain>
    </source>
</reference>
<name>A0A3Q7I6U0_SOLLC</name>
<dbReference type="InParanoid" id="A0A3Q7I6U0"/>
<dbReference type="PaxDb" id="4081-Solyc09g073020.1.1"/>